<dbReference type="InterPro" id="IPR006680">
    <property type="entry name" value="Amidohydro-rel"/>
</dbReference>
<dbReference type="OrthoDB" id="3189065at2"/>
<dbReference type="STRING" id="43678.OJAG_07270"/>
<feature type="domain" description="Amidohydrolase-related" evidence="1">
    <location>
        <begin position="51"/>
        <end position="369"/>
    </location>
</feature>
<proteinExistence type="predicted"/>
<dbReference type="AlphaFoldDB" id="A0A161YJQ0"/>
<organism evidence="2 3">
    <name type="scientific">Oerskovia enterophila</name>
    <dbReference type="NCBI Taxonomy" id="43678"/>
    <lineage>
        <taxon>Bacteria</taxon>
        <taxon>Bacillati</taxon>
        <taxon>Actinomycetota</taxon>
        <taxon>Actinomycetes</taxon>
        <taxon>Micrococcales</taxon>
        <taxon>Cellulomonadaceae</taxon>
        <taxon>Oerskovia</taxon>
    </lineage>
</organism>
<dbReference type="EMBL" id="LRIE01000047">
    <property type="protein sequence ID" value="KZM36598.1"/>
    <property type="molecule type" value="Genomic_DNA"/>
</dbReference>
<dbReference type="Gene3D" id="2.30.40.10">
    <property type="entry name" value="Urease, subunit C, domain 1"/>
    <property type="match status" value="1"/>
</dbReference>
<reference evidence="2 3" key="1">
    <citation type="submission" date="2016-01" db="EMBL/GenBank/DDBJ databases">
        <title>Genome sequence of Oerskovia enterophila VJag, an agar and cellulose degrading bacterium.</title>
        <authorList>
            <person name="Poehlein A."/>
            <person name="Jag V."/>
            <person name="Bengelsdorf F."/>
            <person name="Duerre P."/>
            <person name="Daniel R."/>
        </authorList>
    </citation>
    <scope>NUCLEOTIDE SEQUENCE [LARGE SCALE GENOMIC DNA]</scope>
    <source>
        <strain evidence="2 3">VJag</strain>
    </source>
</reference>
<dbReference type="PANTHER" id="PTHR43135:SF4">
    <property type="entry name" value="AMIDOHYDROLASE-RELATED DOMAIN-CONTAINING PROTEIN"/>
    <property type="match status" value="1"/>
</dbReference>
<sequence>MSALEGPSLHIRGRILLGDDREVSDLWVKDGHVTLTRPSAQGTNMVAIEGWVLPGLVDVHCHVGLGPDGPVDNATAQAQAVADRDSGVLLLRDAGSPLDTRWVRSRRDLPRIVRAGRHIARPKRYLRNFGLELDDVTQLPEVVRQEARAGDGWVKLVGDWIDRDLGADGDLRPLWPQDVLTEAVAVAHAEAARVTVHAFSSEVIPSLLAAGVDCIEHGTGIHPDDMYTLSERGIAVTPTLLQVAEFENIARQAEGKYPLFASRMRDMHERRYEQVRQLHEAGIQLLVGTDAGGTLGHGRIADECAEMVAAGVPTADVVAAASWQGREFLGYGGLVEGSSADLVVYPEDPRENIEVLRHPKAVVLRGELVSPV</sequence>
<dbReference type="SUPFAM" id="SSF51556">
    <property type="entry name" value="Metallo-dependent hydrolases"/>
    <property type="match status" value="1"/>
</dbReference>
<evidence type="ECO:0000313" key="2">
    <source>
        <dbReference type="EMBL" id="KZM36598.1"/>
    </source>
</evidence>
<comment type="caution">
    <text evidence="2">The sequence shown here is derived from an EMBL/GenBank/DDBJ whole genome shotgun (WGS) entry which is preliminary data.</text>
</comment>
<dbReference type="InterPro" id="IPR051781">
    <property type="entry name" value="Metallo-dep_Hydrolase"/>
</dbReference>
<dbReference type="PATRIC" id="fig|43678.3.peg.766"/>
<accession>A0A161YJQ0</accession>
<dbReference type="GO" id="GO:0016810">
    <property type="term" value="F:hydrolase activity, acting on carbon-nitrogen (but not peptide) bonds"/>
    <property type="evidence" value="ECO:0007669"/>
    <property type="project" value="InterPro"/>
</dbReference>
<dbReference type="SUPFAM" id="SSF51338">
    <property type="entry name" value="Composite domain of metallo-dependent hydrolases"/>
    <property type="match status" value="1"/>
</dbReference>
<dbReference type="Gene3D" id="3.20.20.140">
    <property type="entry name" value="Metal-dependent hydrolases"/>
    <property type="match status" value="1"/>
</dbReference>
<keyword evidence="2" id="KW-0378">Hydrolase</keyword>
<dbReference type="RefSeq" id="WP_068707192.1">
    <property type="nucleotide sequence ID" value="NZ_LRIE01000047.1"/>
</dbReference>
<name>A0A161YJQ0_9CELL</name>
<dbReference type="InterPro" id="IPR032466">
    <property type="entry name" value="Metal_Hydrolase"/>
</dbReference>
<protein>
    <submittedName>
        <fullName evidence="2">Amidohydrolase family protein</fullName>
    </submittedName>
</protein>
<evidence type="ECO:0000313" key="3">
    <source>
        <dbReference type="Proteomes" id="UP000076447"/>
    </source>
</evidence>
<evidence type="ECO:0000259" key="1">
    <source>
        <dbReference type="Pfam" id="PF01979"/>
    </source>
</evidence>
<gene>
    <name evidence="2" type="ORF">OJAG_07270</name>
</gene>
<dbReference type="PANTHER" id="PTHR43135">
    <property type="entry name" value="ALPHA-D-RIBOSE 1-METHYLPHOSPHONATE 5-TRIPHOSPHATE DIPHOSPHATASE"/>
    <property type="match status" value="1"/>
</dbReference>
<dbReference type="Proteomes" id="UP000076447">
    <property type="component" value="Unassembled WGS sequence"/>
</dbReference>
<dbReference type="InterPro" id="IPR011059">
    <property type="entry name" value="Metal-dep_hydrolase_composite"/>
</dbReference>
<dbReference type="Pfam" id="PF01979">
    <property type="entry name" value="Amidohydro_1"/>
    <property type="match status" value="1"/>
</dbReference>